<feature type="compositionally biased region" description="Basic and acidic residues" evidence="1">
    <location>
        <begin position="46"/>
        <end position="55"/>
    </location>
</feature>
<gene>
    <name evidence="4" type="ORF">RV00_GL000046</name>
</gene>
<evidence type="ECO:0000313" key="5">
    <source>
        <dbReference type="Proteomes" id="UP000183700"/>
    </source>
</evidence>
<feature type="region of interest" description="Disordered" evidence="1">
    <location>
        <begin position="46"/>
        <end position="123"/>
    </location>
</feature>
<feature type="compositionally biased region" description="Basic and acidic residues" evidence="1">
    <location>
        <begin position="76"/>
        <end position="88"/>
    </location>
</feature>
<comment type="caution">
    <text evidence="4">The sequence shown here is derived from an EMBL/GenBank/DDBJ whole genome shotgun (WGS) entry which is preliminary data.</text>
</comment>
<dbReference type="SUPFAM" id="SSF56601">
    <property type="entry name" value="beta-lactamase/transpeptidase-like"/>
    <property type="match status" value="1"/>
</dbReference>
<accession>A0A1L8SYE0</accession>
<dbReference type="STRING" id="319970.RV00_GL000046"/>
<name>A0A1L8SYE0_9ENTE</name>
<feature type="compositionally biased region" description="Low complexity" evidence="1">
    <location>
        <begin position="59"/>
        <end position="75"/>
    </location>
</feature>
<proteinExistence type="predicted"/>
<keyword evidence="5" id="KW-1185">Reference proteome</keyword>
<evidence type="ECO:0000313" key="4">
    <source>
        <dbReference type="EMBL" id="OJG37089.1"/>
    </source>
</evidence>
<feature type="transmembrane region" description="Helical" evidence="2">
    <location>
        <begin position="18"/>
        <end position="36"/>
    </location>
</feature>
<evidence type="ECO:0000256" key="2">
    <source>
        <dbReference type="SAM" id="Phobius"/>
    </source>
</evidence>
<evidence type="ECO:0000256" key="1">
    <source>
        <dbReference type="SAM" id="MobiDB-lite"/>
    </source>
</evidence>
<feature type="domain" description="Beta-lactamase class A catalytic" evidence="3">
    <location>
        <begin position="189"/>
        <end position="325"/>
    </location>
</feature>
<dbReference type="Proteomes" id="UP000183700">
    <property type="component" value="Unassembled WGS sequence"/>
</dbReference>
<feature type="compositionally biased region" description="Basic residues" evidence="1">
    <location>
        <begin position="93"/>
        <end position="103"/>
    </location>
</feature>
<dbReference type="PANTHER" id="PTHR35333">
    <property type="entry name" value="BETA-LACTAMASE"/>
    <property type="match status" value="1"/>
</dbReference>
<dbReference type="InterPro" id="IPR000871">
    <property type="entry name" value="Beta-lactam_class-A"/>
</dbReference>
<protein>
    <recommendedName>
        <fullName evidence="3">Beta-lactamase class A catalytic domain-containing protein</fullName>
    </recommendedName>
</protein>
<dbReference type="GO" id="GO:0046677">
    <property type="term" value="P:response to antibiotic"/>
    <property type="evidence" value="ECO:0007669"/>
    <property type="project" value="InterPro"/>
</dbReference>
<dbReference type="GO" id="GO:0030655">
    <property type="term" value="P:beta-lactam antibiotic catabolic process"/>
    <property type="evidence" value="ECO:0007669"/>
    <property type="project" value="InterPro"/>
</dbReference>
<organism evidence="4 5">
    <name type="scientific">Enterococcus devriesei</name>
    <dbReference type="NCBI Taxonomy" id="319970"/>
    <lineage>
        <taxon>Bacteria</taxon>
        <taxon>Bacillati</taxon>
        <taxon>Bacillota</taxon>
        <taxon>Bacilli</taxon>
        <taxon>Lactobacillales</taxon>
        <taxon>Enterococcaceae</taxon>
        <taxon>Enterococcus</taxon>
    </lineage>
</organism>
<keyword evidence="2" id="KW-0812">Transmembrane</keyword>
<dbReference type="EMBL" id="JXKM01000001">
    <property type="protein sequence ID" value="OJG37089.1"/>
    <property type="molecule type" value="Genomic_DNA"/>
</dbReference>
<sequence length="349" mass="38906">MLNVGRHTDPNEKSKGKYVAIGLLAVALSGALFFGVRTVLNYDSEKQEVVQPEKKAKAKTAASSTKPSEKTVATKKTSEAKATKETSKATKNSSKKSSKKKTATTKSTKKESQTKESSTTKQAALPKLDSTKLTASAGKVYYGVHYFKSGRDYSSKNSEATVAANVIKVFIMDYALAQKNDQQIDGKNLREWLEPMIQKNDDDATNVLIDHYGIDQMNAYFKEQGYQDTKIERRMLDINVKSDKDNYTSLNDCLKLLEKLYDQKEQEPQKTMIAIMEGQKIRTKIPHKLPKDLKVANITGEQDQVENDIGIVFAKDDPYAIVVLTKEVPDIVKTREAIAEYSLAASKLK</sequence>
<dbReference type="Pfam" id="PF13354">
    <property type="entry name" value="Beta-lactamase2"/>
    <property type="match status" value="1"/>
</dbReference>
<dbReference type="InterPro" id="IPR012338">
    <property type="entry name" value="Beta-lactam/transpept-like"/>
</dbReference>
<dbReference type="PANTHER" id="PTHR35333:SF3">
    <property type="entry name" value="BETA-LACTAMASE-TYPE TRANSPEPTIDASE FOLD CONTAINING PROTEIN"/>
    <property type="match status" value="1"/>
</dbReference>
<keyword evidence="2" id="KW-1133">Transmembrane helix</keyword>
<evidence type="ECO:0000259" key="3">
    <source>
        <dbReference type="Pfam" id="PF13354"/>
    </source>
</evidence>
<keyword evidence="2" id="KW-0472">Membrane</keyword>
<dbReference type="InterPro" id="IPR045155">
    <property type="entry name" value="Beta-lactam_cat"/>
</dbReference>
<dbReference type="Gene3D" id="3.40.710.10">
    <property type="entry name" value="DD-peptidase/beta-lactamase superfamily"/>
    <property type="match status" value="1"/>
</dbReference>
<reference evidence="4 5" key="1">
    <citation type="submission" date="2014-12" db="EMBL/GenBank/DDBJ databases">
        <title>Draft genome sequences of 29 type strains of Enterococci.</title>
        <authorList>
            <person name="Zhong Z."/>
            <person name="Sun Z."/>
            <person name="Liu W."/>
            <person name="Zhang W."/>
            <person name="Zhang H."/>
        </authorList>
    </citation>
    <scope>NUCLEOTIDE SEQUENCE [LARGE SCALE GENOMIC DNA]</scope>
    <source>
        <strain evidence="4 5">DSM 22802</strain>
    </source>
</reference>
<dbReference type="GO" id="GO:0008800">
    <property type="term" value="F:beta-lactamase activity"/>
    <property type="evidence" value="ECO:0007669"/>
    <property type="project" value="InterPro"/>
</dbReference>
<dbReference type="AlphaFoldDB" id="A0A1L8SYE0"/>